<dbReference type="InterPro" id="IPR000101">
    <property type="entry name" value="GGT_peptidase"/>
</dbReference>
<accession>A0AAV8Z6D3</accession>
<dbReference type="EMBL" id="JAPWTK010000014">
    <property type="protein sequence ID" value="KAJ8959097.1"/>
    <property type="molecule type" value="Genomic_DNA"/>
</dbReference>
<feature type="binding site" evidence="3">
    <location>
        <position position="341"/>
    </location>
    <ligand>
        <name>L-glutamate</name>
        <dbReference type="ChEBI" id="CHEBI:29985"/>
    </ligand>
</feature>
<name>A0AAV8Z6D3_9CUCU</name>
<evidence type="ECO:0000256" key="2">
    <source>
        <dbReference type="PIRSR" id="PIRSR600101-1"/>
    </source>
</evidence>
<evidence type="ECO:0008006" key="6">
    <source>
        <dbReference type="Google" id="ProtNLM"/>
    </source>
</evidence>
<dbReference type="PANTHER" id="PTHR11686:SF9">
    <property type="entry name" value="RE13973P"/>
    <property type="match status" value="1"/>
</dbReference>
<evidence type="ECO:0000313" key="5">
    <source>
        <dbReference type="Proteomes" id="UP001162162"/>
    </source>
</evidence>
<feature type="binding site" evidence="3">
    <location>
        <begin position="369"/>
        <end position="370"/>
    </location>
    <ligand>
        <name>L-glutamate</name>
        <dbReference type="ChEBI" id="CHEBI:29985"/>
    </ligand>
</feature>
<dbReference type="FunFam" id="3.60.20.40:FF:000001">
    <property type="entry name" value="Gamma-glutamyltranspeptidase 1"/>
    <property type="match status" value="1"/>
</dbReference>
<dbReference type="GO" id="GO:0005886">
    <property type="term" value="C:plasma membrane"/>
    <property type="evidence" value="ECO:0007669"/>
    <property type="project" value="TreeGrafter"/>
</dbReference>
<feature type="active site" description="Nucleophile" evidence="2">
    <location>
        <position position="299"/>
    </location>
</feature>
<feature type="binding site" evidence="3">
    <location>
        <position position="36"/>
    </location>
    <ligand>
        <name>L-glutamate</name>
        <dbReference type="ChEBI" id="CHEBI:29985"/>
    </ligand>
</feature>
<dbReference type="InterPro" id="IPR043137">
    <property type="entry name" value="GGT_ssub_C"/>
</dbReference>
<evidence type="ECO:0000256" key="1">
    <source>
        <dbReference type="ARBA" id="ARBA00084097"/>
    </source>
</evidence>
<dbReference type="Gene3D" id="1.10.246.130">
    <property type="match status" value="1"/>
</dbReference>
<dbReference type="FunFam" id="1.10.246.130:FF:000001">
    <property type="entry name" value="Gamma-glutamyltransferase 5 isoform 1"/>
    <property type="match status" value="1"/>
</dbReference>
<dbReference type="SUPFAM" id="SSF56235">
    <property type="entry name" value="N-terminal nucleophile aminohydrolases (Ntn hydrolases)"/>
    <property type="match status" value="1"/>
</dbReference>
<dbReference type="GO" id="GO:0006751">
    <property type="term" value="P:glutathione catabolic process"/>
    <property type="evidence" value="ECO:0007669"/>
    <property type="project" value="InterPro"/>
</dbReference>
<sequence length="485" mass="54155">MFCNGVVTMQSMGLGGGFLMTVYKRDEKKAYFLNAREKAPLNVKSEMYKGDPKTSQHGPLAVAVPGELRGYWTAYKRFGRLPWKELIEPTITLCENGFNMTNHQHMSLFKNKLYDDPNFQNGSRDADGKFKTRGSIIRPTRLCETLKVIAENGGDELYNDTLSKMLLEDIKAMGGIITQEDLDEYQTRTTCFQPRLQALGLLLAFILKILDGYDFTRESIDDLNSTITTYHRMIEAFKYAYAKRTELGDVNFVNISELLANLSSTEYADSIRMKIEDGFTSEDPKHYGAVFYSKEDHGTAHFSILDQAGDAVSVTSSVNIYFGAGFTSKQTGVILNSVMDDFSFPYFKNYFGLPGSPNNELKPGKRPLSSMSPTILTDRNGDVKLVVGASGGTKITTSVAQVIMRTLWFGQNIKEAVDAPRLHHQLYPMEVEYEYGNLKQVVEGLKALGHKLIRNSGSVVCALLKMADKIIGNADYRKGGEVFGI</sequence>
<keyword evidence="1" id="KW-0800">Toxin</keyword>
<dbReference type="InterPro" id="IPR029055">
    <property type="entry name" value="Ntn_hydrolases_N"/>
</dbReference>
<keyword evidence="5" id="KW-1185">Reference proteome</keyword>
<dbReference type="Pfam" id="PF01019">
    <property type="entry name" value="G_glu_transpept"/>
    <property type="match status" value="1"/>
</dbReference>
<feature type="binding site" evidence="3">
    <location>
        <begin position="317"/>
        <end position="319"/>
    </location>
    <ligand>
        <name>L-glutamate</name>
        <dbReference type="ChEBI" id="CHEBI:29985"/>
    </ligand>
</feature>
<dbReference type="PANTHER" id="PTHR11686">
    <property type="entry name" value="GAMMA GLUTAMYL TRANSPEPTIDASE"/>
    <property type="match status" value="1"/>
</dbReference>
<keyword evidence="1" id="KW-1202">Platelet aggregation activating toxin</keyword>
<comment type="caution">
    <text evidence="4">The sequence shown here is derived from an EMBL/GenBank/DDBJ whole genome shotgun (WGS) entry which is preliminary data.</text>
</comment>
<dbReference type="Gene3D" id="3.60.20.40">
    <property type="match status" value="1"/>
</dbReference>
<dbReference type="AlphaFoldDB" id="A0AAV8Z6D3"/>
<proteinExistence type="predicted"/>
<gene>
    <name evidence="4" type="ORF">NQ318_022354</name>
</gene>
<dbReference type="PRINTS" id="PR01210">
    <property type="entry name" value="GGTRANSPTASE"/>
</dbReference>
<evidence type="ECO:0000256" key="3">
    <source>
        <dbReference type="PIRSR" id="PIRSR600101-2"/>
    </source>
</evidence>
<reference evidence="4" key="1">
    <citation type="journal article" date="2023" name="Insect Mol. Biol.">
        <title>Genome sequencing provides insights into the evolution of gene families encoding plant cell wall-degrading enzymes in longhorned beetles.</title>
        <authorList>
            <person name="Shin N.R."/>
            <person name="Okamura Y."/>
            <person name="Kirsch R."/>
            <person name="Pauchet Y."/>
        </authorList>
    </citation>
    <scope>NUCLEOTIDE SEQUENCE</scope>
    <source>
        <strain evidence="4">AMC_N1</strain>
    </source>
</reference>
<feature type="binding site" evidence="3">
    <location>
        <position position="392"/>
    </location>
    <ligand>
        <name>L-glutamate</name>
        <dbReference type="ChEBI" id="CHEBI:29985"/>
    </ligand>
</feature>
<dbReference type="GO" id="GO:0036374">
    <property type="term" value="F:glutathione hydrolase activity"/>
    <property type="evidence" value="ECO:0007669"/>
    <property type="project" value="InterPro"/>
</dbReference>
<dbReference type="InterPro" id="IPR043138">
    <property type="entry name" value="GGT_lsub"/>
</dbReference>
<organism evidence="4 5">
    <name type="scientific">Aromia moschata</name>
    <dbReference type="NCBI Taxonomy" id="1265417"/>
    <lineage>
        <taxon>Eukaryota</taxon>
        <taxon>Metazoa</taxon>
        <taxon>Ecdysozoa</taxon>
        <taxon>Arthropoda</taxon>
        <taxon>Hexapoda</taxon>
        <taxon>Insecta</taxon>
        <taxon>Pterygota</taxon>
        <taxon>Neoptera</taxon>
        <taxon>Endopterygota</taxon>
        <taxon>Coleoptera</taxon>
        <taxon>Polyphaga</taxon>
        <taxon>Cucujiformia</taxon>
        <taxon>Chrysomeloidea</taxon>
        <taxon>Cerambycidae</taxon>
        <taxon>Cerambycinae</taxon>
        <taxon>Callichromatini</taxon>
        <taxon>Aromia</taxon>
    </lineage>
</organism>
<keyword evidence="1" id="KW-1199">Hemostasis impairing toxin</keyword>
<dbReference type="Proteomes" id="UP001162162">
    <property type="component" value="Unassembled WGS sequence"/>
</dbReference>
<evidence type="ECO:0000313" key="4">
    <source>
        <dbReference type="EMBL" id="KAJ8959097.1"/>
    </source>
</evidence>
<protein>
    <recommendedName>
        <fullName evidence="6">Gamma-glutamyltranspeptidase 1</fullName>
    </recommendedName>
</protein>